<protein>
    <submittedName>
        <fullName evidence="1">Uncharacterized protein</fullName>
    </submittedName>
</protein>
<gene>
    <name evidence="1" type="ORF">GCM10007935_38130</name>
</gene>
<organism evidence="1 2">
    <name type="scientific">Hydrogenophaga electricum</name>
    <dbReference type="NCBI Taxonomy" id="1230953"/>
    <lineage>
        <taxon>Bacteria</taxon>
        <taxon>Pseudomonadati</taxon>
        <taxon>Pseudomonadota</taxon>
        <taxon>Betaproteobacteria</taxon>
        <taxon>Burkholderiales</taxon>
        <taxon>Comamonadaceae</taxon>
        <taxon>Hydrogenophaga</taxon>
    </lineage>
</organism>
<keyword evidence="2" id="KW-1185">Reference proteome</keyword>
<proteinExistence type="predicted"/>
<sequence length="50" mass="5560">MIEILFRLGLALLMSLGLAVLLAWSWDQSEPLTVQSERTTETLSTTIPGR</sequence>
<evidence type="ECO:0000313" key="1">
    <source>
        <dbReference type="EMBL" id="GLS16373.1"/>
    </source>
</evidence>
<dbReference type="EMBL" id="BSPB01000054">
    <property type="protein sequence ID" value="GLS16373.1"/>
    <property type="molecule type" value="Genomic_DNA"/>
</dbReference>
<reference evidence="2" key="1">
    <citation type="journal article" date="2019" name="Int. J. Syst. Evol. Microbiol.">
        <title>The Global Catalogue of Microorganisms (GCM) 10K type strain sequencing project: providing services to taxonomists for standard genome sequencing and annotation.</title>
        <authorList>
            <consortium name="The Broad Institute Genomics Platform"/>
            <consortium name="The Broad Institute Genome Sequencing Center for Infectious Disease"/>
            <person name="Wu L."/>
            <person name="Ma J."/>
        </authorList>
    </citation>
    <scope>NUCLEOTIDE SEQUENCE [LARGE SCALE GENOMIC DNA]</scope>
    <source>
        <strain evidence="2">NBRC 109341</strain>
    </source>
</reference>
<dbReference type="Proteomes" id="UP001156903">
    <property type="component" value="Unassembled WGS sequence"/>
</dbReference>
<dbReference type="RefSeq" id="WP_284309126.1">
    <property type="nucleotide sequence ID" value="NZ_BSPB01000054.1"/>
</dbReference>
<accession>A0ABQ6C9M7</accession>
<evidence type="ECO:0000313" key="2">
    <source>
        <dbReference type="Proteomes" id="UP001156903"/>
    </source>
</evidence>
<name>A0ABQ6C9M7_9BURK</name>
<comment type="caution">
    <text evidence="1">The sequence shown here is derived from an EMBL/GenBank/DDBJ whole genome shotgun (WGS) entry which is preliminary data.</text>
</comment>